<evidence type="ECO:0000313" key="1">
    <source>
        <dbReference type="EMBL" id="EFX69776.1"/>
    </source>
</evidence>
<proteinExistence type="predicted"/>
<sequence>MLNGPWPSNRLKLLEHGFMITKENLGKINLPWNFISAKKNLSNSSGLIAEWTPYGAPGST</sequence>
<dbReference type="KEGG" id="dpx:DAPPUDRAFT_257995"/>
<dbReference type="AlphaFoldDB" id="E9HEL5"/>
<accession>E9HEL5</accession>
<dbReference type="HOGENOM" id="CLU_2944011_0_0_1"/>
<reference evidence="1 2" key="1">
    <citation type="journal article" date="2011" name="Science">
        <title>The ecoresponsive genome of Daphnia pulex.</title>
        <authorList>
            <person name="Colbourne J.K."/>
            <person name="Pfrender M.E."/>
            <person name="Gilbert D."/>
            <person name="Thomas W.K."/>
            <person name="Tucker A."/>
            <person name="Oakley T.H."/>
            <person name="Tokishita S."/>
            <person name="Aerts A."/>
            <person name="Arnold G.J."/>
            <person name="Basu M.K."/>
            <person name="Bauer D.J."/>
            <person name="Caceres C.E."/>
            <person name="Carmel L."/>
            <person name="Casola C."/>
            <person name="Choi J.H."/>
            <person name="Detter J.C."/>
            <person name="Dong Q."/>
            <person name="Dusheyko S."/>
            <person name="Eads B.D."/>
            <person name="Frohlich T."/>
            <person name="Geiler-Samerotte K.A."/>
            <person name="Gerlach D."/>
            <person name="Hatcher P."/>
            <person name="Jogdeo S."/>
            <person name="Krijgsveld J."/>
            <person name="Kriventseva E.V."/>
            <person name="Kultz D."/>
            <person name="Laforsch C."/>
            <person name="Lindquist E."/>
            <person name="Lopez J."/>
            <person name="Manak J.R."/>
            <person name="Muller J."/>
            <person name="Pangilinan J."/>
            <person name="Patwardhan R.P."/>
            <person name="Pitluck S."/>
            <person name="Pritham E.J."/>
            <person name="Rechtsteiner A."/>
            <person name="Rho M."/>
            <person name="Rogozin I.B."/>
            <person name="Sakarya O."/>
            <person name="Salamov A."/>
            <person name="Schaack S."/>
            <person name="Shapiro H."/>
            <person name="Shiga Y."/>
            <person name="Skalitzky C."/>
            <person name="Smith Z."/>
            <person name="Souvorov A."/>
            <person name="Sung W."/>
            <person name="Tang Z."/>
            <person name="Tsuchiya D."/>
            <person name="Tu H."/>
            <person name="Vos H."/>
            <person name="Wang M."/>
            <person name="Wolf Y.I."/>
            <person name="Yamagata H."/>
            <person name="Yamada T."/>
            <person name="Ye Y."/>
            <person name="Shaw J.R."/>
            <person name="Andrews J."/>
            <person name="Crease T.J."/>
            <person name="Tang H."/>
            <person name="Lucas S.M."/>
            <person name="Robertson H.M."/>
            <person name="Bork P."/>
            <person name="Koonin E.V."/>
            <person name="Zdobnov E.M."/>
            <person name="Grigoriev I.V."/>
            <person name="Lynch M."/>
            <person name="Boore J.L."/>
        </authorList>
    </citation>
    <scope>NUCLEOTIDE SEQUENCE [LARGE SCALE GENOMIC DNA]</scope>
</reference>
<dbReference type="Proteomes" id="UP000000305">
    <property type="component" value="Unassembled WGS sequence"/>
</dbReference>
<dbReference type="InParanoid" id="E9HEL5"/>
<protein>
    <submittedName>
        <fullName evidence="1">Uncharacterized protein</fullName>
    </submittedName>
</protein>
<name>E9HEL5_DAPPU</name>
<evidence type="ECO:0000313" key="2">
    <source>
        <dbReference type="Proteomes" id="UP000000305"/>
    </source>
</evidence>
<dbReference type="EMBL" id="GL732630">
    <property type="protein sequence ID" value="EFX69776.1"/>
    <property type="molecule type" value="Genomic_DNA"/>
</dbReference>
<gene>
    <name evidence="1" type="ORF">DAPPUDRAFT_257995</name>
</gene>
<keyword evidence="2" id="KW-1185">Reference proteome</keyword>
<organism evidence="1 2">
    <name type="scientific">Daphnia pulex</name>
    <name type="common">Water flea</name>
    <dbReference type="NCBI Taxonomy" id="6669"/>
    <lineage>
        <taxon>Eukaryota</taxon>
        <taxon>Metazoa</taxon>
        <taxon>Ecdysozoa</taxon>
        <taxon>Arthropoda</taxon>
        <taxon>Crustacea</taxon>
        <taxon>Branchiopoda</taxon>
        <taxon>Diplostraca</taxon>
        <taxon>Cladocera</taxon>
        <taxon>Anomopoda</taxon>
        <taxon>Daphniidae</taxon>
        <taxon>Daphnia</taxon>
    </lineage>
</organism>